<organism evidence="1">
    <name type="scientific">Anguilla anguilla</name>
    <name type="common">European freshwater eel</name>
    <name type="synonym">Muraena anguilla</name>
    <dbReference type="NCBI Taxonomy" id="7936"/>
    <lineage>
        <taxon>Eukaryota</taxon>
        <taxon>Metazoa</taxon>
        <taxon>Chordata</taxon>
        <taxon>Craniata</taxon>
        <taxon>Vertebrata</taxon>
        <taxon>Euteleostomi</taxon>
        <taxon>Actinopterygii</taxon>
        <taxon>Neopterygii</taxon>
        <taxon>Teleostei</taxon>
        <taxon>Anguilliformes</taxon>
        <taxon>Anguillidae</taxon>
        <taxon>Anguilla</taxon>
    </lineage>
</organism>
<accession>A0A0E9R191</accession>
<reference evidence="1" key="1">
    <citation type="submission" date="2014-11" db="EMBL/GenBank/DDBJ databases">
        <authorList>
            <person name="Amaro Gonzalez C."/>
        </authorList>
    </citation>
    <scope>NUCLEOTIDE SEQUENCE</scope>
</reference>
<sequence>MELNEFIENLPESSFMVFFGMN</sequence>
<dbReference type="EMBL" id="GBXM01086050">
    <property type="protein sequence ID" value="JAH22527.1"/>
    <property type="molecule type" value="Transcribed_RNA"/>
</dbReference>
<name>A0A0E9R191_ANGAN</name>
<proteinExistence type="predicted"/>
<protein>
    <submittedName>
        <fullName evidence="1">Uncharacterized protein</fullName>
    </submittedName>
</protein>
<dbReference type="AlphaFoldDB" id="A0A0E9R191"/>
<evidence type="ECO:0000313" key="1">
    <source>
        <dbReference type="EMBL" id="JAH22527.1"/>
    </source>
</evidence>
<reference evidence="1" key="2">
    <citation type="journal article" date="2015" name="Fish Shellfish Immunol.">
        <title>Early steps in the European eel (Anguilla anguilla)-Vibrio vulnificus interaction in the gills: Role of the RtxA13 toxin.</title>
        <authorList>
            <person name="Callol A."/>
            <person name="Pajuelo D."/>
            <person name="Ebbesson L."/>
            <person name="Teles M."/>
            <person name="MacKenzie S."/>
            <person name="Amaro C."/>
        </authorList>
    </citation>
    <scope>NUCLEOTIDE SEQUENCE</scope>
</reference>